<dbReference type="Gene3D" id="3.80.10.10">
    <property type="entry name" value="Ribonuclease Inhibitor"/>
    <property type="match status" value="3"/>
</dbReference>
<dbReference type="SMART" id="SM00369">
    <property type="entry name" value="LRR_TYP"/>
    <property type="match status" value="8"/>
</dbReference>
<reference evidence="14" key="3">
    <citation type="submission" date="2025-09" db="UniProtKB">
        <authorList>
            <consortium name="Ensembl"/>
        </authorList>
    </citation>
    <scope>IDENTIFICATION</scope>
</reference>
<dbReference type="PANTHER" id="PTHR45712:SF8">
    <property type="entry name" value="PROLARGIN"/>
    <property type="match status" value="1"/>
</dbReference>
<dbReference type="InterPro" id="IPR000372">
    <property type="entry name" value="LRRNT"/>
</dbReference>
<comment type="subcellular location">
    <subcellularLocation>
        <location evidence="1">Secreted</location>
        <location evidence="1">Extracellular space</location>
        <location evidence="1">Extracellular matrix</location>
    </subcellularLocation>
</comment>
<name>A0A8C4RSR5_ERPCA</name>
<evidence type="ECO:0000256" key="1">
    <source>
        <dbReference type="ARBA" id="ARBA00004498"/>
    </source>
</evidence>
<keyword evidence="5" id="KW-0433">Leucine-rich repeat</keyword>
<gene>
    <name evidence="14" type="primary">PRELP</name>
    <name evidence="14" type="synonym">prelp</name>
</gene>
<keyword evidence="4" id="KW-0272">Extracellular matrix</keyword>
<evidence type="ECO:0000256" key="5">
    <source>
        <dbReference type="ARBA" id="ARBA00022614"/>
    </source>
</evidence>
<dbReference type="InterPro" id="IPR050333">
    <property type="entry name" value="SLRP"/>
</dbReference>
<keyword evidence="10" id="KW-0325">Glycoprotein</keyword>
<keyword evidence="6 12" id="KW-0732">Signal</keyword>
<dbReference type="SUPFAM" id="SSF52058">
    <property type="entry name" value="L domain-like"/>
    <property type="match status" value="1"/>
</dbReference>
<dbReference type="SMART" id="SM00013">
    <property type="entry name" value="LRRNT"/>
    <property type="match status" value="1"/>
</dbReference>
<dbReference type="Ensembl" id="ENSECRT00000006315.1">
    <property type="protein sequence ID" value="ENSECRP00000006216.1"/>
    <property type="gene ID" value="ENSECRG00000004139.1"/>
</dbReference>
<dbReference type="InterPro" id="IPR003591">
    <property type="entry name" value="Leu-rich_rpt_typical-subtyp"/>
</dbReference>
<evidence type="ECO:0000256" key="4">
    <source>
        <dbReference type="ARBA" id="ARBA00022530"/>
    </source>
</evidence>
<protein>
    <submittedName>
        <fullName evidence="14">Proline and arginine rich end leucine rich repeat protein</fullName>
    </submittedName>
</protein>
<feature type="chain" id="PRO_5034118631" evidence="12">
    <location>
        <begin position="21"/>
        <end position="369"/>
    </location>
</feature>
<feature type="signal peptide" evidence="12">
    <location>
        <begin position="1"/>
        <end position="20"/>
    </location>
</feature>
<feature type="domain" description="LRRNT" evidence="13">
    <location>
        <begin position="61"/>
        <end position="95"/>
    </location>
</feature>
<dbReference type="Proteomes" id="UP000694620">
    <property type="component" value="Chromosome 3"/>
</dbReference>
<evidence type="ECO:0000256" key="9">
    <source>
        <dbReference type="ARBA" id="ARBA00023157"/>
    </source>
</evidence>
<evidence type="ECO:0000259" key="13">
    <source>
        <dbReference type="SMART" id="SM00013"/>
    </source>
</evidence>
<keyword evidence="15" id="KW-1185">Reference proteome</keyword>
<comment type="similarity">
    <text evidence="2">Belongs to the small leucine-rich proteoglycan (SLRP) family. SLRP class II subfamily.</text>
</comment>
<dbReference type="PROSITE" id="PS51450">
    <property type="entry name" value="LRR"/>
    <property type="match status" value="4"/>
</dbReference>
<keyword evidence="8" id="KW-0654">Proteoglycan</keyword>
<feature type="region of interest" description="Disordered" evidence="11">
    <location>
        <begin position="22"/>
        <end position="47"/>
    </location>
</feature>
<evidence type="ECO:0000256" key="7">
    <source>
        <dbReference type="ARBA" id="ARBA00022737"/>
    </source>
</evidence>
<evidence type="ECO:0000256" key="11">
    <source>
        <dbReference type="SAM" id="MobiDB-lite"/>
    </source>
</evidence>
<keyword evidence="9" id="KW-1015">Disulfide bond</keyword>
<accession>A0A8C4RSR5</accession>
<sequence>MRTCVRYFLLLSLAIAVVQCQRRRPTKPTPPQRKPHIQKPEPKEPTDFPPVIFGPPSIFPDCPKECFCPPDFPTAIHCENRNLRKIPVIPARTQHLYLQNNFIDEVTEDSFKNASELRWLNLDNNRIKKVERSVLEKLSSLLFLYLGKNNLQEVPGFLPPNLEQLRLCKNQISKIPSGVFNKLEHLSMLDLNHNKLTDGDVGKNIFKGLKNLVQLNLAHNSLKKMPTNVPLNINQLFLDRNNIEDIPSDYFKSLSKLAFLRLNNNLLTDKGVPKNIFNISSLLDLHLAHNKLHNVPIFSHKLEHLYINHNSIAKINGTEICPFPVMAIDWDKEDEQPHLRFLRMDGNAISPPIPLDLIMCFRNLKSIVI</sequence>
<dbReference type="InterPro" id="IPR001611">
    <property type="entry name" value="Leu-rich_rpt"/>
</dbReference>
<dbReference type="GeneTree" id="ENSGT00940000160163"/>
<dbReference type="AlphaFoldDB" id="A0A8C4RSR5"/>
<dbReference type="Pfam" id="PF13855">
    <property type="entry name" value="LRR_8"/>
    <property type="match status" value="2"/>
</dbReference>
<organism evidence="14 15">
    <name type="scientific">Erpetoichthys calabaricus</name>
    <name type="common">Rope fish</name>
    <name type="synonym">Calamoichthys calabaricus</name>
    <dbReference type="NCBI Taxonomy" id="27687"/>
    <lineage>
        <taxon>Eukaryota</taxon>
        <taxon>Metazoa</taxon>
        <taxon>Chordata</taxon>
        <taxon>Craniata</taxon>
        <taxon>Vertebrata</taxon>
        <taxon>Euteleostomi</taxon>
        <taxon>Actinopterygii</taxon>
        <taxon>Polypteriformes</taxon>
        <taxon>Polypteridae</taxon>
        <taxon>Erpetoichthys</taxon>
    </lineage>
</organism>
<evidence type="ECO:0000256" key="12">
    <source>
        <dbReference type="SAM" id="SignalP"/>
    </source>
</evidence>
<evidence type="ECO:0000256" key="8">
    <source>
        <dbReference type="ARBA" id="ARBA00022974"/>
    </source>
</evidence>
<evidence type="ECO:0000256" key="6">
    <source>
        <dbReference type="ARBA" id="ARBA00022729"/>
    </source>
</evidence>
<evidence type="ECO:0000256" key="3">
    <source>
        <dbReference type="ARBA" id="ARBA00022525"/>
    </source>
</evidence>
<proteinExistence type="inferred from homology"/>
<dbReference type="FunFam" id="3.80.10.10:FF:000133">
    <property type="entry name" value="prolargin"/>
    <property type="match status" value="1"/>
</dbReference>
<dbReference type="PANTHER" id="PTHR45712">
    <property type="entry name" value="AGAP008170-PA"/>
    <property type="match status" value="1"/>
</dbReference>
<dbReference type="GO" id="GO:0005615">
    <property type="term" value="C:extracellular space"/>
    <property type="evidence" value="ECO:0007669"/>
    <property type="project" value="TreeGrafter"/>
</dbReference>
<evidence type="ECO:0000313" key="15">
    <source>
        <dbReference type="Proteomes" id="UP000694620"/>
    </source>
</evidence>
<evidence type="ECO:0000256" key="10">
    <source>
        <dbReference type="ARBA" id="ARBA00023180"/>
    </source>
</evidence>
<dbReference type="InterPro" id="IPR032675">
    <property type="entry name" value="LRR_dom_sf"/>
</dbReference>
<evidence type="ECO:0000313" key="14">
    <source>
        <dbReference type="Ensembl" id="ENSECRP00000006216.1"/>
    </source>
</evidence>
<keyword evidence="7" id="KW-0677">Repeat</keyword>
<evidence type="ECO:0000256" key="2">
    <source>
        <dbReference type="ARBA" id="ARBA00005818"/>
    </source>
</evidence>
<reference evidence="14" key="2">
    <citation type="submission" date="2025-08" db="UniProtKB">
        <authorList>
            <consortium name="Ensembl"/>
        </authorList>
    </citation>
    <scope>IDENTIFICATION</scope>
</reference>
<reference evidence="14" key="1">
    <citation type="submission" date="2021-06" db="EMBL/GenBank/DDBJ databases">
        <authorList>
            <consortium name="Wellcome Sanger Institute Data Sharing"/>
        </authorList>
    </citation>
    <scope>NUCLEOTIDE SEQUENCE [LARGE SCALE GENOMIC DNA]</scope>
</reference>
<dbReference type="FunFam" id="3.80.10.10:FF:000092">
    <property type="entry name" value="keratocan isoform X1"/>
    <property type="match status" value="1"/>
</dbReference>
<keyword evidence="3" id="KW-0964">Secreted</keyword>